<accession>A0A0F9U063</accession>
<comment type="caution">
    <text evidence="1">The sequence shown here is derived from an EMBL/GenBank/DDBJ whole genome shotgun (WGS) entry which is preliminary data.</text>
</comment>
<reference evidence="1" key="1">
    <citation type="journal article" date="2015" name="Nature">
        <title>Complex archaea that bridge the gap between prokaryotes and eukaryotes.</title>
        <authorList>
            <person name="Spang A."/>
            <person name="Saw J.H."/>
            <person name="Jorgensen S.L."/>
            <person name="Zaremba-Niedzwiedzka K."/>
            <person name="Martijn J."/>
            <person name="Lind A.E."/>
            <person name="van Eijk R."/>
            <person name="Schleper C."/>
            <person name="Guy L."/>
            <person name="Ettema T.J."/>
        </authorList>
    </citation>
    <scope>NUCLEOTIDE SEQUENCE</scope>
</reference>
<dbReference type="AlphaFoldDB" id="A0A0F9U063"/>
<organism evidence="1">
    <name type="scientific">marine sediment metagenome</name>
    <dbReference type="NCBI Taxonomy" id="412755"/>
    <lineage>
        <taxon>unclassified sequences</taxon>
        <taxon>metagenomes</taxon>
        <taxon>ecological metagenomes</taxon>
    </lineage>
</organism>
<sequence length="102" mass="11724">MSEDKTYSKEKAKKTIKKALDKFDKCELMREKVREIINNVNRYIKTGNGNKVKEFSIDQATTAILKLISESLPKEVSSYQSRIQHTGDYNQALADVRERLGV</sequence>
<gene>
    <name evidence="1" type="ORF">LCGC14_0667200</name>
</gene>
<dbReference type="EMBL" id="LAZR01001299">
    <property type="protein sequence ID" value="KKN47028.1"/>
    <property type="molecule type" value="Genomic_DNA"/>
</dbReference>
<name>A0A0F9U063_9ZZZZ</name>
<proteinExistence type="predicted"/>
<evidence type="ECO:0000313" key="1">
    <source>
        <dbReference type="EMBL" id="KKN47028.1"/>
    </source>
</evidence>
<protein>
    <submittedName>
        <fullName evidence="1">Uncharacterized protein</fullName>
    </submittedName>
</protein>